<protein>
    <submittedName>
        <fullName evidence="2">Uncharacterized protein</fullName>
    </submittedName>
</protein>
<evidence type="ECO:0000256" key="1">
    <source>
        <dbReference type="SAM" id="MobiDB-lite"/>
    </source>
</evidence>
<dbReference type="EMBL" id="JARULZ010000002">
    <property type="protein sequence ID" value="MEH0637812.1"/>
    <property type="molecule type" value="Genomic_DNA"/>
</dbReference>
<dbReference type="Proteomes" id="UP001310290">
    <property type="component" value="Unassembled WGS sequence"/>
</dbReference>
<reference evidence="2" key="1">
    <citation type="submission" date="2023-04" db="EMBL/GenBank/DDBJ databases">
        <title>Genomic diversity of scab-causing Streptomyces spp. in the province of Quebec, Canada.</title>
        <authorList>
            <person name="Biessy A."/>
            <person name="Cadieux M."/>
            <person name="Ciotola M."/>
            <person name="Filion M."/>
        </authorList>
    </citation>
    <scope>NUCLEOTIDE SEQUENCE</scope>
    <source>
        <strain evidence="2">B21-115</strain>
    </source>
</reference>
<dbReference type="RefSeq" id="WP_334660580.1">
    <property type="nucleotide sequence ID" value="NZ_JARULZ010000002.1"/>
</dbReference>
<feature type="region of interest" description="Disordered" evidence="1">
    <location>
        <begin position="100"/>
        <end position="137"/>
    </location>
</feature>
<gene>
    <name evidence="2" type="ORF">QBA35_31630</name>
</gene>
<evidence type="ECO:0000313" key="2">
    <source>
        <dbReference type="EMBL" id="MEH0637812.1"/>
    </source>
</evidence>
<comment type="caution">
    <text evidence="2">The sequence shown here is derived from an EMBL/GenBank/DDBJ whole genome shotgun (WGS) entry which is preliminary data.</text>
</comment>
<accession>A0ABU8AVS1</accession>
<feature type="compositionally biased region" description="Basic and acidic residues" evidence="1">
    <location>
        <begin position="100"/>
        <end position="113"/>
    </location>
</feature>
<name>A0ABU8AVS1_9ACTN</name>
<keyword evidence="3" id="KW-1185">Reference proteome</keyword>
<organism evidence="2 3">
    <name type="scientific">Streptomyces bottropensis</name>
    <dbReference type="NCBI Taxonomy" id="42235"/>
    <lineage>
        <taxon>Bacteria</taxon>
        <taxon>Bacillati</taxon>
        <taxon>Actinomycetota</taxon>
        <taxon>Actinomycetes</taxon>
        <taxon>Kitasatosporales</taxon>
        <taxon>Streptomycetaceae</taxon>
        <taxon>Streptomyces</taxon>
    </lineage>
</organism>
<evidence type="ECO:0000313" key="3">
    <source>
        <dbReference type="Proteomes" id="UP001310290"/>
    </source>
</evidence>
<feature type="compositionally biased region" description="Pro residues" evidence="1">
    <location>
        <begin position="117"/>
        <end position="128"/>
    </location>
</feature>
<proteinExistence type="predicted"/>
<sequence length="137" mass="14452">MTARDTGTRVTTDAVRVRAEGDVDEEALAYVRAKVDAALGRPGLPAVSGEVRITRAQADHSEQPWSAGAGITVGSTLVVVHAREASAHELADRLQERLRGRADQVAHRTDAARRSAAPPPWRGGPPVGPAQTEATYG</sequence>